<accession>A0A0G1H349</accession>
<evidence type="ECO:0000313" key="3">
    <source>
        <dbReference type="EMBL" id="KKT41175.1"/>
    </source>
</evidence>
<feature type="transmembrane region" description="Helical" evidence="1">
    <location>
        <begin position="171"/>
        <end position="192"/>
    </location>
</feature>
<feature type="transmembrane region" description="Helical" evidence="1">
    <location>
        <begin position="114"/>
        <end position="133"/>
    </location>
</feature>
<reference evidence="3 4" key="1">
    <citation type="journal article" date="2015" name="Nature">
        <title>rRNA introns, odd ribosomes, and small enigmatic genomes across a large radiation of phyla.</title>
        <authorList>
            <person name="Brown C.T."/>
            <person name="Hug L.A."/>
            <person name="Thomas B.C."/>
            <person name="Sharon I."/>
            <person name="Castelle C.J."/>
            <person name="Singh A."/>
            <person name="Wilkins M.J."/>
            <person name="Williams K.H."/>
            <person name="Banfield J.F."/>
        </authorList>
    </citation>
    <scope>NUCLEOTIDE SEQUENCE [LARGE SCALE GENOMIC DNA]</scope>
</reference>
<dbReference type="InterPro" id="IPR022606">
    <property type="entry name" value="DUF2914"/>
</dbReference>
<proteinExistence type="predicted"/>
<comment type="caution">
    <text evidence="3">The sequence shown here is derived from an EMBL/GenBank/DDBJ whole genome shotgun (WGS) entry which is preliminary data.</text>
</comment>
<dbReference type="STRING" id="1618647.UW30_C0011G0006"/>
<evidence type="ECO:0000256" key="1">
    <source>
        <dbReference type="SAM" id="Phobius"/>
    </source>
</evidence>
<feature type="transmembrane region" description="Helical" evidence="1">
    <location>
        <begin position="45"/>
        <end position="63"/>
    </location>
</feature>
<feature type="domain" description="DUF2914" evidence="2">
    <location>
        <begin position="290"/>
        <end position="357"/>
    </location>
</feature>
<protein>
    <recommendedName>
        <fullName evidence="2">DUF2914 domain-containing protein</fullName>
    </recommendedName>
</protein>
<sequence>MKFFIANARDWYGKNERPISSLSLITGFIFEWFTLERVDLFWENLWVAAHFFIIAGLIVLVNFQETETAALPASRQAYKDASRLHFWYLTFLQGFFGGLLSTFLVFYFRSAAFAVSWPFLLLLLAAFVANESFKKHYERLIFQLCLFYLSLLTFVIYIVPVVLRRMGPDVFLISGLISLGAIFLFVGIIGFFAKEKFRKQRNMLAVSISGIYLLANILYFLNLIPPIPLSLSDAGIYHSLYKDDAGNYVLAGESAPDLRNFFAPVENFHWVPGTSVYAYSAIFSPALFNTNVIHEWQKYDEDSGRWITATRISLITQGGRDEGWRVYSMKTGISPGSWRVNVETSQGQIIGRLRFNIIQAAEAPSLKTHIK</sequence>
<feature type="transmembrane region" description="Helical" evidence="1">
    <location>
        <begin position="140"/>
        <end position="159"/>
    </location>
</feature>
<feature type="transmembrane region" description="Helical" evidence="1">
    <location>
        <begin position="204"/>
        <end position="224"/>
    </location>
</feature>
<dbReference type="EMBL" id="LCHU01000011">
    <property type="protein sequence ID" value="KKT41175.1"/>
    <property type="molecule type" value="Genomic_DNA"/>
</dbReference>
<dbReference type="PATRIC" id="fig|1618647.3.peg.500"/>
<keyword evidence="1" id="KW-1133">Transmembrane helix</keyword>
<dbReference type="Pfam" id="PF11141">
    <property type="entry name" value="DUF2914"/>
    <property type="match status" value="1"/>
</dbReference>
<evidence type="ECO:0000313" key="4">
    <source>
        <dbReference type="Proteomes" id="UP000034736"/>
    </source>
</evidence>
<name>A0A0G1H349_9BACT</name>
<dbReference type="Proteomes" id="UP000034736">
    <property type="component" value="Unassembled WGS sequence"/>
</dbReference>
<keyword evidence="1" id="KW-0472">Membrane</keyword>
<dbReference type="AlphaFoldDB" id="A0A0G1H349"/>
<gene>
    <name evidence="3" type="ORF">UW30_C0011G0006</name>
</gene>
<keyword evidence="1" id="KW-0812">Transmembrane</keyword>
<evidence type="ECO:0000259" key="2">
    <source>
        <dbReference type="Pfam" id="PF11141"/>
    </source>
</evidence>
<organism evidence="3 4">
    <name type="scientific">Candidatus Giovannonibacteria bacterium GW2011_GWA2_44_13b</name>
    <dbReference type="NCBI Taxonomy" id="1618647"/>
    <lineage>
        <taxon>Bacteria</taxon>
        <taxon>Candidatus Giovannoniibacteriota</taxon>
    </lineage>
</organism>
<feature type="transmembrane region" description="Helical" evidence="1">
    <location>
        <begin position="84"/>
        <end position="108"/>
    </location>
</feature>